<keyword evidence="2" id="KW-1133">Transmembrane helix</keyword>
<dbReference type="RefSeq" id="WP_182893068.1">
    <property type="nucleotide sequence ID" value="NZ_JACGZW010000008.1"/>
</dbReference>
<protein>
    <submittedName>
        <fullName evidence="4">Acyltransferase</fullName>
    </submittedName>
</protein>
<dbReference type="GO" id="GO:0009103">
    <property type="term" value="P:lipopolysaccharide biosynthetic process"/>
    <property type="evidence" value="ECO:0007669"/>
    <property type="project" value="TreeGrafter"/>
</dbReference>
<feature type="transmembrane region" description="Helical" evidence="2">
    <location>
        <begin position="45"/>
        <end position="70"/>
    </location>
</feature>
<dbReference type="PANTHER" id="PTHR23028">
    <property type="entry name" value="ACETYLTRANSFERASE"/>
    <property type="match status" value="1"/>
</dbReference>
<feature type="transmembrane region" description="Helical" evidence="2">
    <location>
        <begin position="237"/>
        <end position="253"/>
    </location>
</feature>
<proteinExistence type="predicted"/>
<dbReference type="GO" id="GO:0016747">
    <property type="term" value="F:acyltransferase activity, transferring groups other than amino-acyl groups"/>
    <property type="evidence" value="ECO:0007669"/>
    <property type="project" value="InterPro"/>
</dbReference>
<gene>
    <name evidence="4" type="ORF">H4281_23380</name>
</gene>
<evidence type="ECO:0000256" key="1">
    <source>
        <dbReference type="SAM" id="MobiDB-lite"/>
    </source>
</evidence>
<feature type="transmembrane region" description="Helical" evidence="2">
    <location>
        <begin position="164"/>
        <end position="183"/>
    </location>
</feature>
<dbReference type="Pfam" id="PF01757">
    <property type="entry name" value="Acyl_transf_3"/>
    <property type="match status" value="1"/>
</dbReference>
<dbReference type="PANTHER" id="PTHR23028:SF53">
    <property type="entry name" value="ACYL_TRANSF_3 DOMAIN-CONTAINING PROTEIN"/>
    <property type="match status" value="1"/>
</dbReference>
<sequence>MIRQTSRLPSLTGMRFIAAVLVFLTHVAAGKLFSDASLSGFLNDYLSRTGYLGVSFFFVLSGFILTWTARPDDTAARFYRRRLVKIYPNHFLTWLAGLLLMVWAGTAVTTGNTLPSMFLVQSWSPDFDVLMGTNGPSWSLACELLFYLSFPLLLPLLRKIPAARLWAAAAAVAAAVWLVPLISQLGPDSPVSPFQPVSWWKYWFTYFMPASRLFEFVMGIVMALIVQKGRWIGMRRTTAFLLLGVAYVLQVALPDSWGLVAPVVLPLGLAVAAGAVADTTGQRSVFATKTMVWLGEVSFAFYLVHILVFDYGPIGLATHPGAEHARATPVSIGLIVLTFGLSLLFGWLLYSFVERPMMRFSRPKKKPPAPEAVPVAAAPEGTGEPRR</sequence>
<feature type="transmembrane region" description="Helical" evidence="2">
    <location>
        <begin position="138"/>
        <end position="157"/>
    </location>
</feature>
<evidence type="ECO:0000313" key="5">
    <source>
        <dbReference type="Proteomes" id="UP000526734"/>
    </source>
</evidence>
<evidence type="ECO:0000313" key="4">
    <source>
        <dbReference type="EMBL" id="MBB1156103.1"/>
    </source>
</evidence>
<dbReference type="EMBL" id="JACGZW010000008">
    <property type="protein sequence ID" value="MBB1156103.1"/>
    <property type="molecule type" value="Genomic_DNA"/>
</dbReference>
<evidence type="ECO:0000259" key="3">
    <source>
        <dbReference type="Pfam" id="PF01757"/>
    </source>
</evidence>
<organism evidence="4 5">
    <name type="scientific">Amycolatopsis dendrobii</name>
    <dbReference type="NCBI Taxonomy" id="2760662"/>
    <lineage>
        <taxon>Bacteria</taxon>
        <taxon>Bacillati</taxon>
        <taxon>Actinomycetota</taxon>
        <taxon>Actinomycetes</taxon>
        <taxon>Pseudonocardiales</taxon>
        <taxon>Pseudonocardiaceae</taxon>
        <taxon>Amycolatopsis</taxon>
    </lineage>
</organism>
<feature type="domain" description="Acyltransferase 3" evidence="3">
    <location>
        <begin position="10"/>
        <end position="347"/>
    </location>
</feature>
<keyword evidence="2" id="KW-0472">Membrane</keyword>
<name>A0A7W3ZCP9_9PSEU</name>
<feature type="transmembrane region" description="Helical" evidence="2">
    <location>
        <begin position="203"/>
        <end position="225"/>
    </location>
</feature>
<dbReference type="Proteomes" id="UP000526734">
    <property type="component" value="Unassembled WGS sequence"/>
</dbReference>
<evidence type="ECO:0000256" key="2">
    <source>
        <dbReference type="SAM" id="Phobius"/>
    </source>
</evidence>
<keyword evidence="4" id="KW-0012">Acyltransferase</keyword>
<feature type="transmembrane region" description="Helical" evidence="2">
    <location>
        <begin position="259"/>
        <end position="279"/>
    </location>
</feature>
<feature type="transmembrane region" description="Helical" evidence="2">
    <location>
        <begin position="332"/>
        <end position="353"/>
    </location>
</feature>
<comment type="caution">
    <text evidence="4">The sequence shown here is derived from an EMBL/GenBank/DDBJ whole genome shotgun (WGS) entry which is preliminary data.</text>
</comment>
<accession>A0A7W3ZCP9</accession>
<dbReference type="GO" id="GO:0016020">
    <property type="term" value="C:membrane"/>
    <property type="evidence" value="ECO:0007669"/>
    <property type="project" value="TreeGrafter"/>
</dbReference>
<keyword evidence="5" id="KW-1185">Reference proteome</keyword>
<feature type="region of interest" description="Disordered" evidence="1">
    <location>
        <begin position="361"/>
        <end position="387"/>
    </location>
</feature>
<keyword evidence="4" id="KW-0808">Transferase</keyword>
<feature type="transmembrane region" description="Helical" evidence="2">
    <location>
        <begin position="291"/>
        <end position="312"/>
    </location>
</feature>
<dbReference type="InterPro" id="IPR002656">
    <property type="entry name" value="Acyl_transf_3_dom"/>
</dbReference>
<dbReference type="AlphaFoldDB" id="A0A7W3ZCP9"/>
<reference evidence="4 5" key="1">
    <citation type="submission" date="2020-08" db="EMBL/GenBank/DDBJ databases">
        <title>Amycolatopsis sp. nov. DR6-1 isolated from Dendrobium heterocarpum.</title>
        <authorList>
            <person name="Tedsree N."/>
            <person name="Kuncharoen N."/>
            <person name="Likhitwitayawuid K."/>
            <person name="Tanasupawat S."/>
        </authorList>
    </citation>
    <scope>NUCLEOTIDE SEQUENCE [LARGE SCALE GENOMIC DNA]</scope>
    <source>
        <strain evidence="4 5">DR6-1</strain>
    </source>
</reference>
<dbReference type="InterPro" id="IPR050879">
    <property type="entry name" value="Acyltransferase_3"/>
</dbReference>
<keyword evidence="2" id="KW-0812">Transmembrane</keyword>
<feature type="transmembrane region" description="Helical" evidence="2">
    <location>
        <begin position="91"/>
        <end position="118"/>
    </location>
</feature>